<gene>
    <name evidence="1" type="ORF">SEMRO_228_G092721.1</name>
</gene>
<protein>
    <submittedName>
        <fullName evidence="1">Uncharacterized protein</fullName>
    </submittedName>
</protein>
<evidence type="ECO:0000313" key="1">
    <source>
        <dbReference type="EMBL" id="CAB9505355.1"/>
    </source>
</evidence>
<dbReference type="EMBL" id="CAICTM010000227">
    <property type="protein sequence ID" value="CAB9505355.1"/>
    <property type="molecule type" value="Genomic_DNA"/>
</dbReference>
<dbReference type="AlphaFoldDB" id="A0A9N8DRG6"/>
<organism evidence="1 2">
    <name type="scientific">Seminavis robusta</name>
    <dbReference type="NCBI Taxonomy" id="568900"/>
    <lineage>
        <taxon>Eukaryota</taxon>
        <taxon>Sar</taxon>
        <taxon>Stramenopiles</taxon>
        <taxon>Ochrophyta</taxon>
        <taxon>Bacillariophyta</taxon>
        <taxon>Bacillariophyceae</taxon>
        <taxon>Bacillariophycidae</taxon>
        <taxon>Naviculales</taxon>
        <taxon>Naviculaceae</taxon>
        <taxon>Seminavis</taxon>
    </lineage>
</organism>
<name>A0A9N8DRG6_9STRA</name>
<reference evidence="1" key="1">
    <citation type="submission" date="2020-06" db="EMBL/GenBank/DDBJ databases">
        <authorList>
            <consortium name="Plant Systems Biology data submission"/>
        </authorList>
    </citation>
    <scope>NUCLEOTIDE SEQUENCE</scope>
    <source>
        <strain evidence="1">D6</strain>
    </source>
</reference>
<accession>A0A9N8DRG6</accession>
<proteinExistence type="predicted"/>
<keyword evidence="2" id="KW-1185">Reference proteome</keyword>
<evidence type="ECO:0000313" key="2">
    <source>
        <dbReference type="Proteomes" id="UP001153069"/>
    </source>
</evidence>
<dbReference type="Proteomes" id="UP001153069">
    <property type="component" value="Unassembled WGS sequence"/>
</dbReference>
<sequence length="182" mass="20282">MSVPMPHHIVLAGLYSPASKEGAKGDLICIAAHYLLRIGEYYTDRHPTQRFRVKDIIFRHPDQSIIPSTDPLQTLLKAEYATIRITNQKNGQRGPCAYHQCTRTIKCPVIALAQQVARITKQTANINTAISTYHIVLAGFISRPTHFDLSHAERAEQLYPTQARPHGKLAFFPAKSRAATAA</sequence>
<comment type="caution">
    <text evidence="1">The sequence shown here is derived from an EMBL/GenBank/DDBJ whole genome shotgun (WGS) entry which is preliminary data.</text>
</comment>